<evidence type="ECO:0000313" key="4">
    <source>
        <dbReference type="Proteomes" id="UP000823775"/>
    </source>
</evidence>
<keyword evidence="4" id="KW-1185">Reference proteome</keyword>
<dbReference type="EMBL" id="JACEIK010000557">
    <property type="protein sequence ID" value="MCD7459051.1"/>
    <property type="molecule type" value="Genomic_DNA"/>
</dbReference>
<name>A0ABS8SJM0_DATST</name>
<feature type="chain" id="PRO_5046269277" evidence="2">
    <location>
        <begin position="21"/>
        <end position="83"/>
    </location>
</feature>
<accession>A0ABS8SJM0</accession>
<feature type="signal peptide" evidence="2">
    <location>
        <begin position="1"/>
        <end position="20"/>
    </location>
</feature>
<dbReference type="InterPro" id="IPR008537">
    <property type="entry name" value="DUF819"/>
</dbReference>
<comment type="caution">
    <text evidence="3">The sequence shown here is derived from an EMBL/GenBank/DDBJ whole genome shotgun (WGS) entry which is preliminary data.</text>
</comment>
<gene>
    <name evidence="3" type="ORF">HAX54_039895</name>
</gene>
<keyword evidence="1" id="KW-0812">Transmembrane</keyword>
<evidence type="ECO:0000256" key="1">
    <source>
        <dbReference type="SAM" id="Phobius"/>
    </source>
</evidence>
<dbReference type="PANTHER" id="PTHR34289:SF5">
    <property type="entry name" value="KERATIN-ASSOCIATED PROTEIN (DUF819)"/>
    <property type="match status" value="1"/>
</dbReference>
<feature type="transmembrane region" description="Helical" evidence="1">
    <location>
        <begin position="60"/>
        <end position="79"/>
    </location>
</feature>
<evidence type="ECO:0000313" key="3">
    <source>
        <dbReference type="EMBL" id="MCD7459051.1"/>
    </source>
</evidence>
<dbReference type="PANTHER" id="PTHR34289">
    <property type="entry name" value="PROTEIN, PUTATIVE (DUF819)-RELATED"/>
    <property type="match status" value="1"/>
</dbReference>
<keyword evidence="1" id="KW-0472">Membrane</keyword>
<protein>
    <submittedName>
        <fullName evidence="3">Uncharacterized protein</fullName>
    </submittedName>
</protein>
<keyword evidence="1" id="KW-1133">Transmembrane helix</keyword>
<keyword evidence="2" id="KW-0732">Signal</keyword>
<organism evidence="3 4">
    <name type="scientific">Datura stramonium</name>
    <name type="common">Jimsonweed</name>
    <name type="synonym">Common thornapple</name>
    <dbReference type="NCBI Taxonomy" id="4076"/>
    <lineage>
        <taxon>Eukaryota</taxon>
        <taxon>Viridiplantae</taxon>
        <taxon>Streptophyta</taxon>
        <taxon>Embryophyta</taxon>
        <taxon>Tracheophyta</taxon>
        <taxon>Spermatophyta</taxon>
        <taxon>Magnoliopsida</taxon>
        <taxon>eudicotyledons</taxon>
        <taxon>Gunneridae</taxon>
        <taxon>Pentapetalae</taxon>
        <taxon>asterids</taxon>
        <taxon>lamiids</taxon>
        <taxon>Solanales</taxon>
        <taxon>Solanaceae</taxon>
        <taxon>Solanoideae</taxon>
        <taxon>Datureae</taxon>
        <taxon>Datura</taxon>
    </lineage>
</organism>
<evidence type="ECO:0000256" key="2">
    <source>
        <dbReference type="SAM" id="SignalP"/>
    </source>
</evidence>
<dbReference type="Proteomes" id="UP000823775">
    <property type="component" value="Unassembled WGS sequence"/>
</dbReference>
<sequence>MLLSVRHLVCLHAMAAGAAADNVISNIFIGKLLSLASKIPSEASASSGDATSRVVKLDPIANLCFAIVLMQVFFAVVGASGSV</sequence>
<proteinExistence type="predicted"/>
<reference evidence="3 4" key="1">
    <citation type="journal article" date="2021" name="BMC Genomics">
        <title>Datura genome reveals duplications of psychoactive alkaloid biosynthetic genes and high mutation rate following tissue culture.</title>
        <authorList>
            <person name="Rajewski A."/>
            <person name="Carter-House D."/>
            <person name="Stajich J."/>
            <person name="Litt A."/>
        </authorList>
    </citation>
    <scope>NUCLEOTIDE SEQUENCE [LARGE SCALE GENOMIC DNA]</scope>
    <source>
        <strain evidence="3">AR-01</strain>
    </source>
</reference>